<dbReference type="RefSeq" id="XP_049147545.1">
    <property type="nucleotide sequence ID" value="XM_049290400.1"/>
</dbReference>
<dbReference type="EMBL" id="CP019477">
    <property type="protein sequence ID" value="UQC85933.1"/>
    <property type="molecule type" value="Genomic_DNA"/>
</dbReference>
<sequence>MPVVNASAASARLSTHSSSTYVIGLNSGLDFDRELDPISSARQLA</sequence>
<evidence type="ECO:0000313" key="1">
    <source>
        <dbReference type="EMBL" id="UQC85933.1"/>
    </source>
</evidence>
<reference evidence="1" key="1">
    <citation type="journal article" date="2021" name="Mol. Plant Microbe Interact.">
        <title>Complete Genome Sequence of the Plant-Pathogenic Fungus Colletotrichum lupini.</title>
        <authorList>
            <person name="Baroncelli R."/>
            <person name="Pensec F."/>
            <person name="Da Lio D."/>
            <person name="Boufleur T."/>
            <person name="Vicente I."/>
            <person name="Sarrocco S."/>
            <person name="Picot A."/>
            <person name="Baraldi E."/>
            <person name="Sukno S."/>
            <person name="Thon M."/>
            <person name="Le Floch G."/>
        </authorList>
    </citation>
    <scope>NUCLEOTIDE SEQUENCE</scope>
    <source>
        <strain evidence="1">IMI 504893</strain>
    </source>
</reference>
<protein>
    <submittedName>
        <fullName evidence="1">Uncharacterized protein</fullName>
    </submittedName>
</protein>
<keyword evidence="2" id="KW-1185">Reference proteome</keyword>
<dbReference type="GeneID" id="73345410"/>
<evidence type="ECO:0000313" key="2">
    <source>
        <dbReference type="Proteomes" id="UP000830671"/>
    </source>
</evidence>
<name>A0A9Q8SYL1_9PEZI</name>
<dbReference type="Proteomes" id="UP000830671">
    <property type="component" value="Chromosome 5"/>
</dbReference>
<organism evidence="1 2">
    <name type="scientific">Colletotrichum lupini</name>
    <dbReference type="NCBI Taxonomy" id="145971"/>
    <lineage>
        <taxon>Eukaryota</taxon>
        <taxon>Fungi</taxon>
        <taxon>Dikarya</taxon>
        <taxon>Ascomycota</taxon>
        <taxon>Pezizomycotina</taxon>
        <taxon>Sordariomycetes</taxon>
        <taxon>Hypocreomycetidae</taxon>
        <taxon>Glomerellales</taxon>
        <taxon>Glomerellaceae</taxon>
        <taxon>Colletotrichum</taxon>
        <taxon>Colletotrichum acutatum species complex</taxon>
    </lineage>
</organism>
<proteinExistence type="predicted"/>
<gene>
    <name evidence="1" type="ORF">CLUP02_11432</name>
</gene>
<dbReference type="KEGG" id="clup:CLUP02_11432"/>
<dbReference type="AlphaFoldDB" id="A0A9Q8SYL1"/>
<accession>A0A9Q8SYL1</accession>